<dbReference type="Gene3D" id="2.130.10.130">
    <property type="entry name" value="Integrin alpha, N-terminal"/>
    <property type="match status" value="3"/>
</dbReference>
<dbReference type="PANTHER" id="PTHR23221:SF7">
    <property type="entry name" value="PHOSPHATIDYLINOSITOL-GLYCAN-SPECIFIC PHOSPHOLIPASE D"/>
    <property type="match status" value="1"/>
</dbReference>
<evidence type="ECO:0000313" key="6">
    <source>
        <dbReference type="EMBL" id="MEB8344098.1"/>
    </source>
</evidence>
<dbReference type="PANTHER" id="PTHR23221">
    <property type="entry name" value="GLYCOSYLPHOSPHATIDYLINOSITOL PHOSPHOLIPASE D"/>
    <property type="match status" value="1"/>
</dbReference>
<name>A0ABU6FKP6_9ACTN</name>
<evidence type="ECO:0000256" key="4">
    <source>
        <dbReference type="ARBA" id="ARBA00023180"/>
    </source>
</evidence>
<dbReference type="Pfam" id="PF01839">
    <property type="entry name" value="FG-GAP"/>
    <property type="match status" value="4"/>
</dbReference>
<dbReference type="InterPro" id="IPR028994">
    <property type="entry name" value="Integrin_alpha_N"/>
</dbReference>
<organism evidence="6 7">
    <name type="scientific">Streptomyces endophyticus</name>
    <dbReference type="NCBI Taxonomy" id="714166"/>
    <lineage>
        <taxon>Bacteria</taxon>
        <taxon>Bacillati</taxon>
        <taxon>Actinomycetota</taxon>
        <taxon>Actinomycetes</taxon>
        <taxon>Kitasatosporales</taxon>
        <taxon>Streptomycetaceae</taxon>
        <taxon>Streptomyces</taxon>
    </lineage>
</organism>
<evidence type="ECO:0000256" key="3">
    <source>
        <dbReference type="ARBA" id="ARBA00022801"/>
    </source>
</evidence>
<dbReference type="SUPFAM" id="SSF69318">
    <property type="entry name" value="Integrin alpha N-terminal domain"/>
    <property type="match status" value="1"/>
</dbReference>
<keyword evidence="2" id="KW-0677">Repeat</keyword>
<evidence type="ECO:0000256" key="2">
    <source>
        <dbReference type="ARBA" id="ARBA00022737"/>
    </source>
</evidence>
<feature type="chain" id="PRO_5046747730" evidence="5">
    <location>
        <begin position="31"/>
        <end position="466"/>
    </location>
</feature>
<accession>A0ABU6FKP6</accession>
<evidence type="ECO:0000256" key="1">
    <source>
        <dbReference type="ARBA" id="ARBA00022729"/>
    </source>
</evidence>
<protein>
    <submittedName>
        <fullName evidence="6">FG-GAP and VCBS repeat-containing protein</fullName>
    </submittedName>
</protein>
<sequence length="466" mass="47097">MRLKKLAMAAGVAALTAGGLTLPLAGTASAATTLKDDFNGDGYRDLAIGTPKANAVTVTFGSSSGVGTGTGKAVTVTQETAGLPGASEKEDEFGENVTSGDINGDGYADLIVGAPGEQVTDWASGSLNVVWGGASGFTKGATVYHAPSADDERFGESAVFVDLDGDDHAQLAVVSAKKYWWYSDSNKPEDAYAPEVEFVPADVTLEGLTADQFHGRGVGKTYTYVLYGKHADGSPYTGWVNGGPGDIGYYSGRIDGQYTGSTTGTAATGDVNCDGYPDLVTGQPEGNSAWVFYGGSTIFTDEMEGMDKITQDSEGVPGVTEAEDRFGASVAVGDVTGDGCDEIAIGAPGESVDGVKGTGSVTLLKSGNGSNRAGRSYHQETAGVPGVAETGDRFGSTVRLKDINGGGRADLSVAASGEDIGSAADAGAVTVLRGSSPYPTTTGATSFNGSDFGLPGAGIAFGTSLR</sequence>
<comment type="caution">
    <text evidence="6">The sequence shown here is derived from an EMBL/GenBank/DDBJ whole genome shotgun (WGS) entry which is preliminary data.</text>
</comment>
<dbReference type="InterPro" id="IPR013519">
    <property type="entry name" value="Int_alpha_beta-p"/>
</dbReference>
<evidence type="ECO:0000256" key="5">
    <source>
        <dbReference type="SAM" id="SignalP"/>
    </source>
</evidence>
<feature type="signal peptide" evidence="5">
    <location>
        <begin position="1"/>
        <end position="30"/>
    </location>
</feature>
<dbReference type="RefSeq" id="WP_326023943.1">
    <property type="nucleotide sequence ID" value="NZ_JAOZYC010000207.1"/>
</dbReference>
<keyword evidence="3" id="KW-0378">Hydrolase</keyword>
<dbReference type="PROSITE" id="PS51470">
    <property type="entry name" value="FG_GAP"/>
    <property type="match status" value="2"/>
</dbReference>
<gene>
    <name evidence="6" type="ORF">OKJ99_42145</name>
</gene>
<evidence type="ECO:0000313" key="7">
    <source>
        <dbReference type="Proteomes" id="UP001354931"/>
    </source>
</evidence>
<keyword evidence="4" id="KW-0325">Glycoprotein</keyword>
<dbReference type="SMART" id="SM00191">
    <property type="entry name" value="Int_alpha"/>
    <property type="match status" value="5"/>
</dbReference>
<dbReference type="Proteomes" id="UP001354931">
    <property type="component" value="Unassembled WGS sequence"/>
</dbReference>
<reference evidence="6 7" key="1">
    <citation type="submission" date="2022-10" db="EMBL/GenBank/DDBJ databases">
        <authorList>
            <person name="Xie J."/>
            <person name="Shen N."/>
        </authorList>
    </citation>
    <scope>NUCLEOTIDE SEQUENCE [LARGE SCALE GENOMIC DNA]</scope>
    <source>
        <strain evidence="6 7">YIM65594</strain>
    </source>
</reference>
<dbReference type="EMBL" id="JAOZYC010000207">
    <property type="protein sequence ID" value="MEB8344098.1"/>
    <property type="molecule type" value="Genomic_DNA"/>
</dbReference>
<proteinExistence type="predicted"/>
<dbReference type="InterPro" id="IPR013517">
    <property type="entry name" value="FG-GAP"/>
</dbReference>
<keyword evidence="7" id="KW-1185">Reference proteome</keyword>
<keyword evidence="1 5" id="KW-0732">Signal</keyword>